<gene>
    <name evidence="1" type="ORF">LUCI_1140</name>
</gene>
<dbReference type="InterPro" id="IPR003718">
    <property type="entry name" value="OsmC/Ohr_fam"/>
</dbReference>
<proteinExistence type="predicted"/>
<name>A0A498R448_9FIRM</name>
<dbReference type="EMBL" id="UPPP01000060">
    <property type="protein sequence ID" value="VBB05929.1"/>
    <property type="molecule type" value="Genomic_DNA"/>
</dbReference>
<dbReference type="AlphaFoldDB" id="A0A498R448"/>
<keyword evidence="2" id="KW-1185">Reference proteome</keyword>
<dbReference type="Gene3D" id="3.30.300.20">
    <property type="match status" value="1"/>
</dbReference>
<dbReference type="Proteomes" id="UP000277811">
    <property type="component" value="Unassembled WGS sequence"/>
</dbReference>
<sequence>MATVQTKYLGGLRTESVHLQSGSQLITDAPTDNHGRGEAFSPTDLLATAYGGCVLTIIGIAAQTHGFTIDGAEMHITKVMGTNPRRVVELNAEIILPHNEYSAKERKIIELAPKECPVGNSLHPDIKKTVTFTYRGE</sequence>
<dbReference type="Pfam" id="PF02566">
    <property type="entry name" value="OsmC"/>
    <property type="match status" value="1"/>
</dbReference>
<evidence type="ECO:0008006" key="3">
    <source>
        <dbReference type="Google" id="ProtNLM"/>
    </source>
</evidence>
<evidence type="ECO:0000313" key="2">
    <source>
        <dbReference type="Proteomes" id="UP000277811"/>
    </source>
</evidence>
<accession>A0A498R448</accession>
<organism evidence="1 2">
    <name type="scientific">Lucifera butyrica</name>
    <dbReference type="NCBI Taxonomy" id="1351585"/>
    <lineage>
        <taxon>Bacteria</taxon>
        <taxon>Bacillati</taxon>
        <taxon>Bacillota</taxon>
        <taxon>Negativicutes</taxon>
        <taxon>Veillonellales</taxon>
        <taxon>Veillonellaceae</taxon>
        <taxon>Lucifera</taxon>
    </lineage>
</organism>
<dbReference type="RefSeq" id="WP_122626893.1">
    <property type="nucleotide sequence ID" value="NZ_UPPP01000060.1"/>
</dbReference>
<dbReference type="OrthoDB" id="1634237at2"/>
<dbReference type="InterPro" id="IPR036102">
    <property type="entry name" value="OsmC/Ohrsf"/>
</dbReference>
<evidence type="ECO:0000313" key="1">
    <source>
        <dbReference type="EMBL" id="VBB05929.1"/>
    </source>
</evidence>
<dbReference type="PANTHER" id="PTHR39624:SF2">
    <property type="entry name" value="OSMC-LIKE PROTEIN"/>
    <property type="match status" value="1"/>
</dbReference>
<protein>
    <recommendedName>
        <fullName evidence="3">Osmotically inducible protein OsmC</fullName>
    </recommendedName>
</protein>
<dbReference type="InterPro" id="IPR015946">
    <property type="entry name" value="KH_dom-like_a/b"/>
</dbReference>
<dbReference type="SUPFAM" id="SSF82784">
    <property type="entry name" value="OsmC-like"/>
    <property type="match status" value="1"/>
</dbReference>
<dbReference type="PANTHER" id="PTHR39624">
    <property type="entry name" value="PROTEIN INVOLVED IN RIMO-MEDIATED BETA-METHYLTHIOLATION OF RIBOSOMAL PROTEIN S12 YCAO"/>
    <property type="match status" value="1"/>
</dbReference>
<reference evidence="1 2" key="1">
    <citation type="submission" date="2018-06" db="EMBL/GenBank/DDBJ databases">
        <authorList>
            <person name="Strepis N."/>
        </authorList>
    </citation>
    <scope>NUCLEOTIDE SEQUENCE [LARGE SCALE GENOMIC DNA]</scope>
    <source>
        <strain evidence="1">LUCI</strain>
    </source>
</reference>